<name>A0A413R8Y0_9FIRM</name>
<evidence type="ECO:0000259" key="8">
    <source>
        <dbReference type="Pfam" id="PF13087"/>
    </source>
</evidence>
<evidence type="ECO:0000259" key="7">
    <source>
        <dbReference type="Pfam" id="PF13086"/>
    </source>
</evidence>
<sequence length="817" mass="94240">MNTDKLIGMRVIEVNKKTIGIITNISNGLMSVDYYGQIVKYLYPSAFANYLELEDEELQEKLKEDSIDSSFEEFCKEYKMLLNQEIKYLRLTGGKKKKIIDGERLTSKKGEYLYAFDTDIELHYPEGTAIKLWLPERIVKAYIISCEDFTIIIQTMEYIGESIESIDFTSEQWHLLESLSDRLDEMNQEKNSLAYDIACRGRNQISQWSGIVSGQNMALNRATSEKITFIWGPPGTGKTETLANIAIEHINKGRRVLMLSYSNVSVDGALLRVANKVDLPKGKVIRYGYPQTKKLIESKYLTSYKYILHKNPNLEQEYKNLLEKKKKLKKKSEERIEINKKLNKIRENLLEQEKALIHSSLFVATTISKATADKEIYKQQFDVVIFDEASMAYVPQVVFAAGLAKSFFICIGDFCQLPAIVQNKEKNKLSKDIFEHTGITDAVENNQGHNWLVMLNVQYRMHQDIANFVSKEMYGDRLKTHNKIIESRNEIAACRPCANSAMAMVDLSKMYSVCTKIKDNSRINILSALFSIRIAEINITMYEVGIITPYNAQSRLILAMLRDIQEYDSRWEKVICSTVHQFQGSEKSIILYDAVDCFRMPYLGTLLTSLQNDTANRLFNVAFTRAKGKFILIANRDYLKRKHISKKLIFTKAINKIANEGNFIKGLLVLDELMPSENEKTIVYVEDRERSWKTYIEDIKVAKKSIHMDIPDVIEENDEALEELCNVLNEKKEQGLNICIRLSEDINLPDKLEKYRRNYEYVTNPITLIDKKKIWFGQPLYAADFISEGEILGTECFPCIRFIGKHTTRLIQAFLEI</sequence>
<keyword evidence="10" id="KW-1185">Reference proteome</keyword>
<evidence type="ECO:0000256" key="2">
    <source>
        <dbReference type="ARBA" id="ARBA00022741"/>
    </source>
</evidence>
<evidence type="ECO:0000256" key="5">
    <source>
        <dbReference type="ARBA" id="ARBA00022840"/>
    </source>
</evidence>
<feature type="domain" description="DNA2/NAM7 helicase-like C-terminal" evidence="8">
    <location>
        <begin position="449"/>
        <end position="636"/>
    </location>
</feature>
<feature type="coiled-coil region" evidence="6">
    <location>
        <begin position="311"/>
        <end position="355"/>
    </location>
</feature>
<dbReference type="Pfam" id="PF13086">
    <property type="entry name" value="AAA_11"/>
    <property type="match status" value="1"/>
</dbReference>
<keyword evidence="2" id="KW-0547">Nucleotide-binding</keyword>
<accession>A0A413R8Y0</accession>
<dbReference type="EMBL" id="QSFD01000005">
    <property type="protein sequence ID" value="RHA18714.1"/>
    <property type="molecule type" value="Genomic_DNA"/>
</dbReference>
<dbReference type="PANTHER" id="PTHR43788:SF8">
    <property type="entry name" value="DNA-BINDING PROTEIN SMUBP-2"/>
    <property type="match status" value="1"/>
</dbReference>
<dbReference type="CDD" id="cd18808">
    <property type="entry name" value="SF1_C_Upf1"/>
    <property type="match status" value="1"/>
</dbReference>
<dbReference type="InterPro" id="IPR050534">
    <property type="entry name" value="Coronavir_polyprotein_1ab"/>
</dbReference>
<dbReference type="Proteomes" id="UP000284779">
    <property type="component" value="Unassembled WGS sequence"/>
</dbReference>
<dbReference type="Pfam" id="PF13087">
    <property type="entry name" value="AAA_12"/>
    <property type="match status" value="1"/>
</dbReference>
<evidence type="ECO:0000256" key="3">
    <source>
        <dbReference type="ARBA" id="ARBA00022801"/>
    </source>
</evidence>
<organism evidence="9 10">
    <name type="scientific">Eubacterium ventriosum</name>
    <dbReference type="NCBI Taxonomy" id="39496"/>
    <lineage>
        <taxon>Bacteria</taxon>
        <taxon>Bacillati</taxon>
        <taxon>Bacillota</taxon>
        <taxon>Clostridia</taxon>
        <taxon>Eubacteriales</taxon>
        <taxon>Eubacteriaceae</taxon>
        <taxon>Eubacterium</taxon>
    </lineage>
</organism>
<feature type="domain" description="DNA2/NAM7 helicase helicase" evidence="7">
    <location>
        <begin position="214"/>
        <end position="423"/>
    </location>
</feature>
<dbReference type="PANTHER" id="PTHR43788">
    <property type="entry name" value="DNA2/NAM7 HELICASE FAMILY MEMBER"/>
    <property type="match status" value="1"/>
</dbReference>
<evidence type="ECO:0000313" key="9">
    <source>
        <dbReference type="EMBL" id="RHA18714.1"/>
    </source>
</evidence>
<dbReference type="InterPro" id="IPR041679">
    <property type="entry name" value="DNA2/NAM7-like_C"/>
</dbReference>
<evidence type="ECO:0000256" key="4">
    <source>
        <dbReference type="ARBA" id="ARBA00022806"/>
    </source>
</evidence>
<protein>
    <submittedName>
        <fullName evidence="9">DUF2075 domain-containing protein</fullName>
    </submittedName>
</protein>
<dbReference type="GO" id="GO:0043139">
    <property type="term" value="F:5'-3' DNA helicase activity"/>
    <property type="evidence" value="ECO:0007669"/>
    <property type="project" value="TreeGrafter"/>
</dbReference>
<comment type="similarity">
    <text evidence="1">Belongs to the DNA2/NAM7 helicase family.</text>
</comment>
<comment type="caution">
    <text evidence="9">The sequence shown here is derived from an EMBL/GenBank/DDBJ whole genome shotgun (WGS) entry which is preliminary data.</text>
</comment>
<dbReference type="RefSeq" id="WP_117970468.1">
    <property type="nucleotide sequence ID" value="NZ_CAUBDO010000003.1"/>
</dbReference>
<keyword evidence="3" id="KW-0378">Hydrolase</keyword>
<reference evidence="9 10" key="1">
    <citation type="submission" date="2018-08" db="EMBL/GenBank/DDBJ databases">
        <title>A genome reference for cultivated species of the human gut microbiota.</title>
        <authorList>
            <person name="Zou Y."/>
            <person name="Xue W."/>
            <person name="Luo G."/>
        </authorList>
    </citation>
    <scope>NUCLEOTIDE SEQUENCE [LARGE SCALE GENOMIC DNA]</scope>
    <source>
        <strain evidence="9 10">AM44-11BH</strain>
    </source>
</reference>
<dbReference type="AlphaFoldDB" id="A0A413R8Y0"/>
<gene>
    <name evidence="9" type="ORF">DW944_06490</name>
</gene>
<keyword evidence="6" id="KW-0175">Coiled coil</keyword>
<dbReference type="GO" id="GO:0005524">
    <property type="term" value="F:ATP binding"/>
    <property type="evidence" value="ECO:0007669"/>
    <property type="project" value="UniProtKB-KW"/>
</dbReference>
<keyword evidence="5" id="KW-0067">ATP-binding</keyword>
<dbReference type="Gene3D" id="3.40.50.300">
    <property type="entry name" value="P-loop containing nucleotide triphosphate hydrolases"/>
    <property type="match status" value="2"/>
</dbReference>
<dbReference type="InterPro" id="IPR047187">
    <property type="entry name" value="SF1_C_Upf1"/>
</dbReference>
<evidence type="ECO:0000313" key="10">
    <source>
        <dbReference type="Proteomes" id="UP000284779"/>
    </source>
</evidence>
<dbReference type="GO" id="GO:0016787">
    <property type="term" value="F:hydrolase activity"/>
    <property type="evidence" value="ECO:0007669"/>
    <property type="project" value="UniProtKB-KW"/>
</dbReference>
<keyword evidence="4" id="KW-0347">Helicase</keyword>
<dbReference type="SUPFAM" id="SSF52540">
    <property type="entry name" value="P-loop containing nucleoside triphosphate hydrolases"/>
    <property type="match status" value="1"/>
</dbReference>
<dbReference type="InterPro" id="IPR027417">
    <property type="entry name" value="P-loop_NTPase"/>
</dbReference>
<dbReference type="InterPro" id="IPR041677">
    <property type="entry name" value="DNA2/NAM7_AAA_11"/>
</dbReference>
<evidence type="ECO:0000256" key="1">
    <source>
        <dbReference type="ARBA" id="ARBA00007913"/>
    </source>
</evidence>
<evidence type="ECO:0000256" key="6">
    <source>
        <dbReference type="SAM" id="Coils"/>
    </source>
</evidence>
<proteinExistence type="inferred from homology"/>